<dbReference type="EMBL" id="CM000786">
    <property type="protein sequence ID" value="AQK42735.1"/>
    <property type="molecule type" value="Genomic_DNA"/>
</dbReference>
<proteinExistence type="predicted"/>
<dbReference type="HOGENOM" id="CLU_3017137_0_0_1"/>
<name>K7TSA2_MAIZE</name>
<dbReference type="PaxDb" id="4577-GRMZM5G823696_P01"/>
<gene>
    <name evidence="1" type="ORF">ZEAMMB73_Zm00001d025016</name>
</gene>
<protein>
    <submittedName>
        <fullName evidence="1">Thioredoxin superfamily protein</fullName>
    </submittedName>
</protein>
<reference evidence="1" key="1">
    <citation type="submission" date="2015-12" db="EMBL/GenBank/DDBJ databases">
        <title>Update maize B73 reference genome by single molecule sequencing technologies.</title>
        <authorList>
            <consortium name="Maize Genome Sequencing Project"/>
            <person name="Ware D."/>
        </authorList>
    </citation>
    <scope>NUCLEOTIDE SEQUENCE</scope>
    <source>
        <tissue evidence="1">Seedling</tissue>
    </source>
</reference>
<dbReference type="AlphaFoldDB" id="K7TSA2"/>
<organism evidence="1">
    <name type="scientific">Zea mays</name>
    <name type="common">Maize</name>
    <dbReference type="NCBI Taxonomy" id="4577"/>
    <lineage>
        <taxon>Eukaryota</taxon>
        <taxon>Viridiplantae</taxon>
        <taxon>Streptophyta</taxon>
        <taxon>Embryophyta</taxon>
        <taxon>Tracheophyta</taxon>
        <taxon>Spermatophyta</taxon>
        <taxon>Magnoliopsida</taxon>
        <taxon>Liliopsida</taxon>
        <taxon>Poales</taxon>
        <taxon>Poaceae</taxon>
        <taxon>PACMAD clade</taxon>
        <taxon>Panicoideae</taxon>
        <taxon>Andropogonodae</taxon>
        <taxon>Andropogoneae</taxon>
        <taxon>Tripsacinae</taxon>
        <taxon>Zea</taxon>
    </lineage>
</organism>
<sequence length="56" mass="6133">MLPQPSPRVRGSQPPMLGFLPSAGAGIRFVLTSTFGPARWWMARAGHPPRLRPPVQ</sequence>
<accession>K7TSA2</accession>
<dbReference type="EMBL" id="CM000786">
    <property type="protein sequence ID" value="AQK42736.1"/>
    <property type="molecule type" value="Genomic_DNA"/>
</dbReference>
<evidence type="ECO:0000313" key="1">
    <source>
        <dbReference type="EMBL" id="AQK42736.1"/>
    </source>
</evidence>